<dbReference type="Proteomes" id="UP000249819">
    <property type="component" value="Unassembled WGS sequence"/>
</dbReference>
<organism evidence="1 2">
    <name type="scientific">Chitinophaga dinghuensis</name>
    <dbReference type="NCBI Taxonomy" id="1539050"/>
    <lineage>
        <taxon>Bacteria</taxon>
        <taxon>Pseudomonadati</taxon>
        <taxon>Bacteroidota</taxon>
        <taxon>Chitinophagia</taxon>
        <taxon>Chitinophagales</taxon>
        <taxon>Chitinophagaceae</taxon>
        <taxon>Chitinophaga</taxon>
    </lineage>
</organism>
<protein>
    <submittedName>
        <fullName evidence="1">Uncharacterized protein</fullName>
    </submittedName>
</protein>
<sequence>MRLIHLTMLLLFLSGGAIAQLQPIYYRFDKQVLNEINTSIGRLPLNDTTMPFIQWVKSIDTTAIMVTTYCSSCKSSPLTRIVENSNRFVMLKDDKQLPIVLSTDLVYTDFLNKVANEGTATENITVLRFQPSGWIVKFIERRGNMKIVSVTYFQR</sequence>
<dbReference type="AlphaFoldDB" id="A0A327W2E5"/>
<dbReference type="EMBL" id="QLMA01000003">
    <property type="protein sequence ID" value="RAJ83447.1"/>
    <property type="molecule type" value="Genomic_DNA"/>
</dbReference>
<gene>
    <name evidence="1" type="ORF">CLV59_103415</name>
</gene>
<keyword evidence="2" id="KW-1185">Reference proteome</keyword>
<dbReference type="RefSeq" id="WP_146616165.1">
    <property type="nucleotide sequence ID" value="NZ_QLMA01000003.1"/>
</dbReference>
<evidence type="ECO:0000313" key="2">
    <source>
        <dbReference type="Proteomes" id="UP000249819"/>
    </source>
</evidence>
<evidence type="ECO:0000313" key="1">
    <source>
        <dbReference type="EMBL" id="RAJ83447.1"/>
    </source>
</evidence>
<accession>A0A327W2E5</accession>
<name>A0A327W2E5_9BACT</name>
<reference evidence="1 2" key="1">
    <citation type="submission" date="2018-06" db="EMBL/GenBank/DDBJ databases">
        <title>Genomic Encyclopedia of Archaeal and Bacterial Type Strains, Phase II (KMG-II): from individual species to whole genera.</title>
        <authorList>
            <person name="Goeker M."/>
        </authorList>
    </citation>
    <scope>NUCLEOTIDE SEQUENCE [LARGE SCALE GENOMIC DNA]</scope>
    <source>
        <strain evidence="1 2">DSM 29821</strain>
    </source>
</reference>
<proteinExistence type="predicted"/>
<comment type="caution">
    <text evidence="1">The sequence shown here is derived from an EMBL/GenBank/DDBJ whole genome shotgun (WGS) entry which is preliminary data.</text>
</comment>